<dbReference type="SUPFAM" id="SSF52283">
    <property type="entry name" value="Formate/glycerate dehydrogenase catalytic domain-like"/>
    <property type="match status" value="1"/>
</dbReference>
<sequence>MGAGRRHGVEVPGSGRGAGAGSRSVRPSLPLRWNCDTLSTKNCDNLNVRHSVHFQEQPRNDTLLGNGVIGILAETVNMWERRAPLTPSHCARLVLGGGKRESGVNRIIVQPSTKRIHHDAQYEDAGCEISEDLSECGLIVGIKQPKLEMILPDRAYAFFSHTHKAQKENMPLLDKSKNTVLFLSSCTDLILLCLRCSDLLSRLIMKGNLFCRYLSLGYSTPFLSLGQSHMYPSLAAAKAAVIAIGEEIATYGLPSGICPIVFAFTGSGNVSQGAQEIFKLLPHTFVDAEKLPELSAGKSLPPHHQSTRRAFQLYGCVVTSKDMVAPKDPSRCFDKFLTGNAKADYYAHPEHYRPVFHERIAPYASAIVNCMYWERRFPRLLSIDQLQQLMKNGCPLVGISDITCDIGGSIEFVNKSTSIERPFFRYDTSTNLYHDDMEGDGVICLAVDILPTEFSREASQHFGDILSRFVTSLASAKGLLELPSHLRRACIAYTGKLTPLYEYIPRMRKTMIELPPTPANSLPDKKYTTLVSLCGHLFDKFLINEALDIIETAGGSFHLVKCDVGQSIDDMSYSELESAELPLRLTGNLNCHEPVCDPILPFPSFQQFSGILFGVLVLQVGADDTTTLDKIIDSLTSIANAHRGDPNAAEISLKIGRVSECGIDDSMDKVGPKVLILGAGRVCRPAAEFLTSYQNIDQVHVVVASLYQKDAEETVDGIKNATAAQLDVSDTESLSNLVSQVDVVVSLLPASFHAAIARVCIELKKHLVTASYVDDSMSKLEQAAQGAGVTILCEMGLDPGIDHMLSMKMIDEAHALNGKIKAFTSFCGGLPSPAAANNPLAYKFSWSPAGAIRAGRNPAVYKFLGEIIDVDGSKLYESAKRLRLPELPAFALEHLPNRNSLMYGDLYGISKEASTVYRSTLRYEGFSEIMAILAKIGFFDAENHPLLQETDRPTYRIFLNDLLDVNNVSTSNTKVNGEETGGHDDELISRLMMLGHCKEKELAVKILKTIKFLGLHEETQIPKDCSSAFTVICQRMEQRMAYGHNEQDMVLLHHEVEVEYPDGRPTEKHQATLLEFGKTENGRPTTAMALTVGVPAAIGALVLLHSNHNTSHTDILHLHQKETCVNLSPSSVAALAPEQGPEERGDPASGTGDLHPCAGDLGSVGHQADRESGDLRMSGWDENLSSIYAAATEAVFFSGGGEREHAVLAAPGDGILVGVDRPEEPPSKKWGMGVVTWMPVLEGPGKPYGADAHAPGASTMPADAMGALSTPPPPRPKCLTFLPQNLQTYFDTYNNQTYRSIEGAARAFGLGDKDEPAFPKPLNIRKEDGSSGSLPMGPCTKIPAIPEYVGKDTASDSLNLEQEELKKFPSKGKELKETGDVASTMKGEEEKDNKEVGYAASNLENEEEMAKKINAPSADAASIQDEDVAGEVKNRDHA</sequence>
<dbReference type="Pfam" id="PF05222">
    <property type="entry name" value="AlaDh_PNT_N"/>
    <property type="match status" value="1"/>
</dbReference>
<dbReference type="Gene3D" id="3.30.70.2690">
    <property type="entry name" value="LOR/SDH bifunctional enzyme, conserved domain"/>
    <property type="match status" value="1"/>
</dbReference>
<dbReference type="InterPro" id="IPR007698">
    <property type="entry name" value="AlaDH/PNT_NAD(H)-bd"/>
</dbReference>
<evidence type="ECO:0000259" key="9">
    <source>
        <dbReference type="SMART" id="SM01002"/>
    </source>
</evidence>
<protein>
    <submittedName>
        <fullName evidence="11">Alpha-aminoadipic semialdehyde synthase</fullName>
    </submittedName>
</protein>
<dbReference type="Pfam" id="PF16653">
    <property type="entry name" value="Sacchrp_dh_C"/>
    <property type="match status" value="1"/>
</dbReference>
<accession>M8BPA8</accession>
<comment type="pathway">
    <text evidence="2">Amino-acid degradation; L-lysine degradation via saccharopine pathway; glutaryl-CoA from L-lysine: step 2/6.</text>
</comment>
<evidence type="ECO:0000256" key="7">
    <source>
        <dbReference type="ARBA" id="ARBA00025744"/>
    </source>
</evidence>
<dbReference type="UniPathway" id="UPA00868">
    <property type="reaction ID" value="UER00835"/>
</dbReference>
<dbReference type="EnsemblPlants" id="EMT26845">
    <property type="protein sequence ID" value="EMT26845"/>
    <property type="gene ID" value="F775_15518"/>
</dbReference>
<evidence type="ECO:0000256" key="1">
    <source>
        <dbReference type="ARBA" id="ARBA00004682"/>
    </source>
</evidence>
<dbReference type="InterPro" id="IPR007886">
    <property type="entry name" value="AlaDH/PNT_N"/>
</dbReference>
<keyword evidence="5" id="KW-0520">NAD</keyword>
<dbReference type="CDD" id="cd12144">
    <property type="entry name" value="SDH_N_domain"/>
    <property type="match status" value="1"/>
</dbReference>
<evidence type="ECO:0000259" key="10">
    <source>
        <dbReference type="SMART" id="SM01003"/>
    </source>
</evidence>
<evidence type="ECO:0000256" key="4">
    <source>
        <dbReference type="ARBA" id="ARBA00023002"/>
    </source>
</evidence>
<dbReference type="FunFam" id="3.40.50.720:FF:000284">
    <property type="entry name" value="Lysine-ketoglutarate reductase/saccharopine dehydrogenase1"/>
    <property type="match status" value="1"/>
</dbReference>
<evidence type="ECO:0000256" key="8">
    <source>
        <dbReference type="SAM" id="MobiDB-lite"/>
    </source>
</evidence>
<dbReference type="InterPro" id="IPR005097">
    <property type="entry name" value="Sacchrp_dh_NADP-bd"/>
</dbReference>
<feature type="region of interest" description="Disordered" evidence="8">
    <location>
        <begin position="1131"/>
        <end position="1177"/>
    </location>
</feature>
<dbReference type="PANTHER" id="PTHR11133">
    <property type="entry name" value="SACCHAROPINE DEHYDROGENASE"/>
    <property type="match status" value="1"/>
</dbReference>
<feature type="domain" description="Alanine dehydrogenase/pyridine nucleotide transhydrogenase NAD(H)-binding" evidence="9">
    <location>
        <begin position="240"/>
        <end position="446"/>
    </location>
</feature>
<dbReference type="Gene3D" id="3.30.360.10">
    <property type="entry name" value="Dihydrodipicolinate Reductase, domain 2"/>
    <property type="match status" value="1"/>
</dbReference>
<dbReference type="SMART" id="SM01003">
    <property type="entry name" value="AlaDh_PNT_N"/>
    <property type="match status" value="1"/>
</dbReference>
<dbReference type="InterPro" id="IPR051168">
    <property type="entry name" value="AASS"/>
</dbReference>
<dbReference type="Gene3D" id="1.10.1870.10">
    <property type="entry name" value="Domain 3, Saccharopine reductase"/>
    <property type="match status" value="1"/>
</dbReference>
<dbReference type="InterPro" id="IPR032095">
    <property type="entry name" value="Sacchrp_dh-like_C"/>
</dbReference>
<evidence type="ECO:0000256" key="6">
    <source>
        <dbReference type="ARBA" id="ARBA00023268"/>
    </source>
</evidence>
<dbReference type="GO" id="GO:0005737">
    <property type="term" value="C:cytoplasm"/>
    <property type="evidence" value="ECO:0007669"/>
    <property type="project" value="TreeGrafter"/>
</dbReference>
<dbReference type="SMART" id="SM01002">
    <property type="entry name" value="AlaDh_PNT_C"/>
    <property type="match status" value="1"/>
</dbReference>
<feature type="compositionally biased region" description="Basic and acidic residues" evidence="8">
    <location>
        <begin position="1386"/>
        <end position="1395"/>
    </location>
</feature>
<dbReference type="SUPFAM" id="SSF55347">
    <property type="entry name" value="Glyceraldehyde-3-phosphate dehydrogenase-like, C-terminal domain"/>
    <property type="match status" value="1"/>
</dbReference>
<dbReference type="FunFam" id="3.30.360.10:FF:000008">
    <property type="entry name" value="Alpha-aminoadipic semialdehyde synthase, mitochondrial"/>
    <property type="match status" value="1"/>
</dbReference>
<feature type="region of interest" description="Disordered" evidence="8">
    <location>
        <begin position="1366"/>
        <end position="1438"/>
    </location>
</feature>
<evidence type="ECO:0000313" key="11">
    <source>
        <dbReference type="EnsemblPlants" id="EMT26845"/>
    </source>
</evidence>
<comment type="similarity">
    <text evidence="7">In the C-terminal section; belongs to the saccharopine dehydrogenase family.</text>
</comment>
<evidence type="ECO:0000256" key="3">
    <source>
        <dbReference type="ARBA" id="ARBA00022857"/>
    </source>
</evidence>
<evidence type="ECO:0000256" key="5">
    <source>
        <dbReference type="ARBA" id="ARBA00023027"/>
    </source>
</evidence>
<dbReference type="SUPFAM" id="SSF51735">
    <property type="entry name" value="NAD(P)-binding Rossmann-fold domains"/>
    <property type="match status" value="1"/>
</dbReference>
<feature type="domain" description="Alanine dehydrogenase/pyridine nucleotide transhydrogenase N-terminal" evidence="10">
    <location>
        <begin position="70"/>
        <end position="181"/>
    </location>
</feature>
<dbReference type="Pfam" id="PF03435">
    <property type="entry name" value="Sacchrp_dh_NADP"/>
    <property type="match status" value="1"/>
</dbReference>
<proteinExistence type="inferred from homology"/>
<dbReference type="InterPro" id="IPR036291">
    <property type="entry name" value="NAD(P)-bd_dom_sf"/>
</dbReference>
<dbReference type="PANTHER" id="PTHR11133:SF22">
    <property type="entry name" value="ALPHA-AMINOADIPIC SEMIALDEHYDE SYNTHASE, MITOCHONDRIAL"/>
    <property type="match status" value="1"/>
</dbReference>
<dbReference type="Pfam" id="PF04455">
    <property type="entry name" value="Saccharop_dh_N"/>
    <property type="match status" value="1"/>
</dbReference>
<dbReference type="Gene3D" id="3.40.50.720">
    <property type="entry name" value="NAD(P)-binding Rossmann-like Domain"/>
    <property type="match status" value="3"/>
</dbReference>
<keyword evidence="6" id="KW-0511">Multifunctional enzyme</keyword>
<name>M8BPA8_AEGTA</name>
<dbReference type="GO" id="GO:0004753">
    <property type="term" value="F:saccharopine dehydrogenase activity"/>
    <property type="evidence" value="ECO:0007669"/>
    <property type="project" value="TreeGrafter"/>
</dbReference>
<organism evidence="11">
    <name type="scientific">Aegilops tauschii</name>
    <name type="common">Tausch's goatgrass</name>
    <name type="synonym">Aegilops squarrosa</name>
    <dbReference type="NCBI Taxonomy" id="37682"/>
    <lineage>
        <taxon>Eukaryota</taxon>
        <taxon>Viridiplantae</taxon>
        <taxon>Streptophyta</taxon>
        <taxon>Embryophyta</taxon>
        <taxon>Tracheophyta</taxon>
        <taxon>Spermatophyta</taxon>
        <taxon>Magnoliopsida</taxon>
        <taxon>Liliopsida</taxon>
        <taxon>Poales</taxon>
        <taxon>Poaceae</taxon>
        <taxon>BOP clade</taxon>
        <taxon>Pooideae</taxon>
        <taxon>Triticodae</taxon>
        <taxon>Triticeae</taxon>
        <taxon>Triticinae</taxon>
        <taxon>Aegilops</taxon>
    </lineage>
</organism>
<reference evidence="11" key="1">
    <citation type="submission" date="2015-06" db="UniProtKB">
        <authorList>
            <consortium name="EnsemblPlants"/>
        </authorList>
    </citation>
    <scope>IDENTIFICATION</scope>
</reference>
<feature type="compositionally biased region" description="Basic and acidic residues" evidence="8">
    <location>
        <begin position="1366"/>
        <end position="1379"/>
    </location>
</feature>
<evidence type="ECO:0000256" key="2">
    <source>
        <dbReference type="ARBA" id="ARBA00004720"/>
    </source>
</evidence>
<dbReference type="InterPro" id="IPR007545">
    <property type="entry name" value="LOR/SDH_bifunc_enz_cons_dom"/>
</dbReference>
<feature type="region of interest" description="Disordered" evidence="8">
    <location>
        <begin position="1"/>
        <end position="26"/>
    </location>
</feature>
<dbReference type="GO" id="GO:0019878">
    <property type="term" value="P:lysine biosynthetic process via aminoadipic acid"/>
    <property type="evidence" value="ECO:0007669"/>
    <property type="project" value="TreeGrafter"/>
</dbReference>
<dbReference type="CDD" id="cd12189">
    <property type="entry name" value="LKR_SDH_like"/>
    <property type="match status" value="1"/>
</dbReference>
<dbReference type="InterPro" id="IPR043009">
    <property type="entry name" value="LOR/SDH_bifunc_enz_cons_dom_sf"/>
</dbReference>
<dbReference type="GO" id="GO:0033512">
    <property type="term" value="P:L-lysine catabolic process to acetyl-CoA via saccharopine"/>
    <property type="evidence" value="ECO:0007669"/>
    <property type="project" value="UniProtKB-UniPathway"/>
</dbReference>
<keyword evidence="4" id="KW-0560">Oxidoreductase</keyword>
<comment type="pathway">
    <text evidence="1">Amino-acid degradation; L-lysine degradation via saccharopine pathway; glutaryl-CoA from L-lysine: step 1/6.</text>
</comment>
<keyword evidence="3" id="KW-0521">NADP</keyword>